<dbReference type="SUPFAM" id="SSF81901">
    <property type="entry name" value="HCP-like"/>
    <property type="match status" value="1"/>
</dbReference>
<evidence type="ECO:0000313" key="6">
    <source>
        <dbReference type="EMBL" id="TFF38309.1"/>
    </source>
</evidence>
<keyword evidence="7" id="KW-1185">Reference proteome</keyword>
<evidence type="ECO:0000313" key="7">
    <source>
        <dbReference type="Proteomes" id="UP000297540"/>
    </source>
</evidence>
<dbReference type="Proteomes" id="UP000297540">
    <property type="component" value="Unassembled WGS sequence"/>
</dbReference>
<dbReference type="RefSeq" id="WP_133230079.1">
    <property type="nucleotide sequence ID" value="NZ_SOZE01000007.1"/>
</dbReference>
<feature type="repeat" description="TPR" evidence="3">
    <location>
        <begin position="76"/>
        <end position="109"/>
    </location>
</feature>
<feature type="region of interest" description="Disordered" evidence="4">
    <location>
        <begin position="560"/>
        <end position="580"/>
    </location>
</feature>
<evidence type="ECO:0000256" key="1">
    <source>
        <dbReference type="ARBA" id="ARBA00022737"/>
    </source>
</evidence>
<dbReference type="EMBL" id="SOZE01000007">
    <property type="protein sequence ID" value="TFF38309.1"/>
    <property type="molecule type" value="Genomic_DNA"/>
</dbReference>
<feature type="signal peptide" evidence="5">
    <location>
        <begin position="1"/>
        <end position="20"/>
    </location>
</feature>
<dbReference type="PANTHER" id="PTHR45586:SF1">
    <property type="entry name" value="LIPOPOLYSACCHARIDE ASSEMBLY PROTEIN B"/>
    <property type="match status" value="1"/>
</dbReference>
<dbReference type="AlphaFoldDB" id="A0A4Y8SH08"/>
<evidence type="ECO:0000256" key="2">
    <source>
        <dbReference type="ARBA" id="ARBA00022803"/>
    </source>
</evidence>
<proteinExistence type="predicted"/>
<evidence type="ECO:0000256" key="5">
    <source>
        <dbReference type="SAM" id="SignalP"/>
    </source>
</evidence>
<accession>A0A4Y8SH08</accession>
<dbReference type="Pfam" id="PF13432">
    <property type="entry name" value="TPR_16"/>
    <property type="match status" value="1"/>
</dbReference>
<comment type="caution">
    <text evidence="6">The sequence shown here is derived from an EMBL/GenBank/DDBJ whole genome shotgun (WGS) entry which is preliminary data.</text>
</comment>
<feature type="compositionally biased region" description="Basic and acidic residues" evidence="4">
    <location>
        <begin position="569"/>
        <end position="580"/>
    </location>
</feature>
<feature type="chain" id="PRO_5021332722" evidence="5">
    <location>
        <begin position="21"/>
        <end position="580"/>
    </location>
</feature>
<dbReference type="OrthoDB" id="9814220at2"/>
<organism evidence="6 7">
    <name type="scientific">Mucilaginibacter psychrotolerans</name>
    <dbReference type="NCBI Taxonomy" id="1524096"/>
    <lineage>
        <taxon>Bacteria</taxon>
        <taxon>Pseudomonadati</taxon>
        <taxon>Bacteroidota</taxon>
        <taxon>Sphingobacteriia</taxon>
        <taxon>Sphingobacteriales</taxon>
        <taxon>Sphingobacteriaceae</taxon>
        <taxon>Mucilaginibacter</taxon>
    </lineage>
</organism>
<dbReference type="SUPFAM" id="SSF48452">
    <property type="entry name" value="TPR-like"/>
    <property type="match status" value="2"/>
</dbReference>
<keyword evidence="2 3" id="KW-0802">TPR repeat</keyword>
<keyword evidence="5" id="KW-0732">Signal</keyword>
<dbReference type="SMART" id="SM00028">
    <property type="entry name" value="TPR"/>
    <property type="match status" value="7"/>
</dbReference>
<name>A0A4Y8SH08_9SPHI</name>
<protein>
    <submittedName>
        <fullName evidence="6">Tetratricopeptide repeat protein</fullName>
    </submittedName>
</protein>
<dbReference type="Pfam" id="PF14559">
    <property type="entry name" value="TPR_19"/>
    <property type="match status" value="1"/>
</dbReference>
<sequence>MKKATLLILLLAGTMPTLYAQKQSNNTSVPGKRLSAMDSLRVKDLFFSAIRQKTIDNTRLASELFSQVLVIDPNNDASMYELARLQKSQNNYQAAEPLLEQATTLSPDNEWYWLALADSYEKTNNIPKLQVTMDQLIRISPDKPAYYLEKANAYFLQKDYPEALQQLAKVETITGLTDELQMTRQRVYLAQGKIDRAADELLKLITADPNQLRYYLQLAELYNSNGLNDKAIAILNKAAALPQTTNGATGGMLHMALADVYRDNKNQEQSFAERRIAFANPDVDIEQKIRVVQYYVPRLTDPKIKQSVLELARLLTVAHHDSDKAYAIYGDMLVQDAQYREAKPVYKKSVAINAQSYQVHEQLVRIDMAESDFEGAIKDGEYALSYFPNQAWMNYLVGVAWQQNKNYNKALGYLKNAAGLESSDRDMLSQCYSVIGDCYHAISNNKLSDDAYDKALTYNPDNAFTLNNYAYYLSLRNEQLDKAEAMSARSNTLQPNTASFEDTYAWILFRQKKYSEAKTWIEKSLQHDKDNSAVKTEHYGDILYFNGDEAGALKNWQKAKAQGGASPAIDKKINDKKYTE</sequence>
<evidence type="ECO:0000256" key="3">
    <source>
        <dbReference type="PROSITE-ProRule" id="PRU00339"/>
    </source>
</evidence>
<reference evidence="6 7" key="1">
    <citation type="journal article" date="2017" name="Int. J. Syst. Evol. Microbiol.">
        <title>Mucilaginibacterpsychrotolerans sp. nov., isolated from peatlands.</title>
        <authorList>
            <person name="Deng Y."/>
            <person name="Shen L."/>
            <person name="Xu B."/>
            <person name="Liu Y."/>
            <person name="Gu Z."/>
            <person name="Liu H."/>
            <person name="Zhou Y."/>
        </authorList>
    </citation>
    <scope>NUCLEOTIDE SEQUENCE [LARGE SCALE GENOMIC DNA]</scope>
    <source>
        <strain evidence="6 7">NH7-4</strain>
    </source>
</reference>
<dbReference type="InterPro" id="IPR051012">
    <property type="entry name" value="CellSynth/LPSAsmb/PSIAsmb"/>
</dbReference>
<evidence type="ECO:0000256" key="4">
    <source>
        <dbReference type="SAM" id="MobiDB-lite"/>
    </source>
</evidence>
<dbReference type="PROSITE" id="PS50005">
    <property type="entry name" value="TPR"/>
    <property type="match status" value="2"/>
</dbReference>
<dbReference type="Gene3D" id="1.25.40.10">
    <property type="entry name" value="Tetratricopeptide repeat domain"/>
    <property type="match status" value="3"/>
</dbReference>
<dbReference type="PANTHER" id="PTHR45586">
    <property type="entry name" value="TPR REPEAT-CONTAINING PROTEIN PA4667"/>
    <property type="match status" value="1"/>
</dbReference>
<dbReference type="InterPro" id="IPR019734">
    <property type="entry name" value="TPR_rpt"/>
</dbReference>
<feature type="repeat" description="TPR" evidence="3">
    <location>
        <begin position="429"/>
        <end position="462"/>
    </location>
</feature>
<keyword evidence="1" id="KW-0677">Repeat</keyword>
<gene>
    <name evidence="6" type="ORF">E2R66_09760</name>
</gene>
<dbReference type="InterPro" id="IPR011990">
    <property type="entry name" value="TPR-like_helical_dom_sf"/>
</dbReference>
<dbReference type="Pfam" id="PF13431">
    <property type="entry name" value="TPR_17"/>
    <property type="match status" value="1"/>
</dbReference>